<keyword evidence="5" id="KW-1185">Reference proteome</keyword>
<dbReference type="Gene3D" id="3.40.630.30">
    <property type="match status" value="1"/>
</dbReference>
<protein>
    <submittedName>
        <fullName evidence="4">Acetyltransferase domain protein</fullName>
    </submittedName>
</protein>
<keyword evidence="2" id="KW-0012">Acyltransferase</keyword>
<dbReference type="Proteomes" id="UP000215590">
    <property type="component" value="Unassembled WGS sequence"/>
</dbReference>
<dbReference type="GO" id="GO:0016747">
    <property type="term" value="F:acyltransferase activity, transferring groups other than amino-acyl groups"/>
    <property type="evidence" value="ECO:0007669"/>
    <property type="project" value="InterPro"/>
</dbReference>
<dbReference type="Pfam" id="PF13420">
    <property type="entry name" value="Acetyltransf_4"/>
    <property type="match status" value="1"/>
</dbReference>
<reference evidence="4 5" key="1">
    <citation type="submission" date="2017-07" db="EMBL/GenBank/DDBJ databases">
        <title>Phylogenetic study on the rhizospheric bacterium Ochrobactrum sp. A44.</title>
        <authorList>
            <person name="Krzyzanowska D.M."/>
            <person name="Ossowicki A."/>
            <person name="Rajewska M."/>
            <person name="Maciag T."/>
            <person name="Kaczynski Z."/>
            <person name="Czerwicka M."/>
            <person name="Jafra S."/>
        </authorList>
    </citation>
    <scope>NUCLEOTIDE SEQUENCE [LARGE SCALE GENOMIC DNA]</scope>
    <source>
        <strain evidence="4 5">DSM 7216</strain>
    </source>
</reference>
<evidence type="ECO:0000259" key="3">
    <source>
        <dbReference type="PROSITE" id="PS51186"/>
    </source>
</evidence>
<proteinExistence type="predicted"/>
<gene>
    <name evidence="4" type="ORF">CEV31_3557</name>
</gene>
<evidence type="ECO:0000256" key="1">
    <source>
        <dbReference type="ARBA" id="ARBA00022679"/>
    </source>
</evidence>
<evidence type="ECO:0000256" key="2">
    <source>
        <dbReference type="ARBA" id="ARBA00023315"/>
    </source>
</evidence>
<feature type="domain" description="N-acetyltransferase" evidence="3">
    <location>
        <begin position="1"/>
        <end position="58"/>
    </location>
</feature>
<dbReference type="EMBL" id="NNRJ01000055">
    <property type="protein sequence ID" value="OYR12569.1"/>
    <property type="molecule type" value="Genomic_DNA"/>
</dbReference>
<dbReference type="PANTHER" id="PTHR43072:SF23">
    <property type="entry name" value="UPF0039 PROTEIN C11D3.02C"/>
    <property type="match status" value="1"/>
</dbReference>
<comment type="caution">
    <text evidence="4">The sequence shown here is derived from an EMBL/GenBank/DDBJ whole genome shotgun (WGS) entry which is preliminary data.</text>
</comment>
<name>A0A256FCH7_9HYPH</name>
<evidence type="ECO:0000313" key="4">
    <source>
        <dbReference type="EMBL" id="OYR12569.1"/>
    </source>
</evidence>
<keyword evidence="1 4" id="KW-0808">Transferase</keyword>
<evidence type="ECO:0000313" key="5">
    <source>
        <dbReference type="Proteomes" id="UP000215590"/>
    </source>
</evidence>
<dbReference type="InterPro" id="IPR000182">
    <property type="entry name" value="GNAT_dom"/>
</dbReference>
<organism evidence="4 5">
    <name type="scientific">Brucella thiophenivorans</name>
    <dbReference type="NCBI Taxonomy" id="571255"/>
    <lineage>
        <taxon>Bacteria</taxon>
        <taxon>Pseudomonadati</taxon>
        <taxon>Pseudomonadota</taxon>
        <taxon>Alphaproteobacteria</taxon>
        <taxon>Hyphomicrobiales</taxon>
        <taxon>Brucellaceae</taxon>
        <taxon>Brucella/Ochrobactrum group</taxon>
        <taxon>Brucella</taxon>
    </lineage>
</organism>
<dbReference type="SUPFAM" id="SSF55729">
    <property type="entry name" value="Acyl-CoA N-acyltransferases (Nat)"/>
    <property type="match status" value="1"/>
</dbReference>
<dbReference type="PANTHER" id="PTHR43072">
    <property type="entry name" value="N-ACETYLTRANSFERASE"/>
    <property type="match status" value="1"/>
</dbReference>
<sequence>MKELVARARDNDIHIMVACIEATNSGSLRLHQKLGFRTAGAFREVARKFECWLDLTCMELKL</sequence>
<dbReference type="AlphaFoldDB" id="A0A256FCH7"/>
<dbReference type="PROSITE" id="PS51186">
    <property type="entry name" value="GNAT"/>
    <property type="match status" value="1"/>
</dbReference>
<dbReference type="InterPro" id="IPR016181">
    <property type="entry name" value="Acyl_CoA_acyltransferase"/>
</dbReference>
<accession>A0A256FCH7</accession>